<evidence type="ECO:0000256" key="1">
    <source>
        <dbReference type="ARBA" id="ARBA00004613"/>
    </source>
</evidence>
<dbReference type="InterPro" id="IPR008801">
    <property type="entry name" value="RALF"/>
</dbReference>
<dbReference type="AlphaFoldDB" id="A0AAP0N7L0"/>
<keyword evidence="9" id="KW-1185">Reference proteome</keyword>
<keyword evidence="3" id="KW-0964">Secreted</keyword>
<evidence type="ECO:0000256" key="7">
    <source>
        <dbReference type="SAM" id="MobiDB-lite"/>
    </source>
</evidence>
<dbReference type="Pfam" id="PF05498">
    <property type="entry name" value="RALF"/>
    <property type="match status" value="1"/>
</dbReference>
<proteinExistence type="inferred from homology"/>
<dbReference type="GO" id="GO:0009506">
    <property type="term" value="C:plasmodesma"/>
    <property type="evidence" value="ECO:0007669"/>
    <property type="project" value="TreeGrafter"/>
</dbReference>
<keyword evidence="4" id="KW-0372">Hormone</keyword>
<comment type="subcellular location">
    <subcellularLocation>
        <location evidence="1">Secreted</location>
    </subcellularLocation>
</comment>
<comment type="caution">
    <text evidence="8">The sequence shown here is derived from an EMBL/GenBank/DDBJ whole genome shotgun (WGS) entry which is preliminary data.</text>
</comment>
<reference evidence="8 9" key="1">
    <citation type="journal article" date="2024" name="Plant J.">
        <title>Genome sequences and population genomics reveal climatic adaptation and genomic divergence between two closely related sweetgum species.</title>
        <authorList>
            <person name="Xu W.Q."/>
            <person name="Ren C.Q."/>
            <person name="Zhang X.Y."/>
            <person name="Comes H.P."/>
            <person name="Liu X.H."/>
            <person name="Li Y.G."/>
            <person name="Kettle C.J."/>
            <person name="Jalonen R."/>
            <person name="Gaisberger H."/>
            <person name="Ma Y.Z."/>
            <person name="Qiu Y.X."/>
        </authorList>
    </citation>
    <scope>NUCLEOTIDE SEQUENCE [LARGE SCALE GENOMIC DNA]</scope>
    <source>
        <strain evidence="8">Hangzhou</strain>
    </source>
</reference>
<evidence type="ECO:0000313" key="9">
    <source>
        <dbReference type="Proteomes" id="UP001415857"/>
    </source>
</evidence>
<dbReference type="GO" id="GO:0019722">
    <property type="term" value="P:calcium-mediated signaling"/>
    <property type="evidence" value="ECO:0007669"/>
    <property type="project" value="TreeGrafter"/>
</dbReference>
<keyword evidence="5" id="KW-0732">Signal</keyword>
<comment type="similarity">
    <text evidence="2">Belongs to the plant rapid alkalinization factor (RALF) family.</text>
</comment>
<evidence type="ECO:0000256" key="6">
    <source>
        <dbReference type="ARBA" id="ARBA00023157"/>
    </source>
</evidence>
<name>A0AAP0N7L0_LIQFO</name>
<protein>
    <submittedName>
        <fullName evidence="8">Uncharacterized protein</fullName>
    </submittedName>
</protein>
<keyword evidence="6" id="KW-1015">Disulfide bond</keyword>
<gene>
    <name evidence="8" type="ORF">L1049_003503</name>
</gene>
<dbReference type="Proteomes" id="UP001415857">
    <property type="component" value="Unassembled WGS sequence"/>
</dbReference>
<evidence type="ECO:0000256" key="4">
    <source>
        <dbReference type="ARBA" id="ARBA00022702"/>
    </source>
</evidence>
<sequence length="117" mass="13088">MGTSTTHGTKDAHAKPCNGSMAECNEDSEHLMESEISRRFLEQKKYVSPGALKRDQLVCNGGGRAYPNRSKVAITFENVFAHHLVNPIVFYTFFAYVLSCKASSVVDCMFSLFTEFH</sequence>
<evidence type="ECO:0000256" key="5">
    <source>
        <dbReference type="ARBA" id="ARBA00022729"/>
    </source>
</evidence>
<evidence type="ECO:0000256" key="3">
    <source>
        <dbReference type="ARBA" id="ARBA00022525"/>
    </source>
</evidence>
<evidence type="ECO:0000256" key="2">
    <source>
        <dbReference type="ARBA" id="ARBA00009178"/>
    </source>
</evidence>
<feature type="region of interest" description="Disordered" evidence="7">
    <location>
        <begin position="1"/>
        <end position="21"/>
    </location>
</feature>
<organism evidence="8 9">
    <name type="scientific">Liquidambar formosana</name>
    <name type="common">Formosan gum</name>
    <dbReference type="NCBI Taxonomy" id="63359"/>
    <lineage>
        <taxon>Eukaryota</taxon>
        <taxon>Viridiplantae</taxon>
        <taxon>Streptophyta</taxon>
        <taxon>Embryophyta</taxon>
        <taxon>Tracheophyta</taxon>
        <taxon>Spermatophyta</taxon>
        <taxon>Magnoliopsida</taxon>
        <taxon>eudicotyledons</taxon>
        <taxon>Gunneridae</taxon>
        <taxon>Pentapetalae</taxon>
        <taxon>Saxifragales</taxon>
        <taxon>Altingiaceae</taxon>
        <taxon>Liquidambar</taxon>
    </lineage>
</organism>
<dbReference type="GO" id="GO:0005179">
    <property type="term" value="F:hormone activity"/>
    <property type="evidence" value="ECO:0007669"/>
    <property type="project" value="UniProtKB-KW"/>
</dbReference>
<dbReference type="PANTHER" id="PTHR33136:SF4">
    <property type="entry name" value="PROTEIN RALF-LIKE 32"/>
    <property type="match status" value="1"/>
</dbReference>
<dbReference type="PANTHER" id="PTHR33136">
    <property type="entry name" value="RAPID ALKALINIZATION FACTOR-LIKE"/>
    <property type="match status" value="1"/>
</dbReference>
<accession>A0AAP0N7L0</accession>
<evidence type="ECO:0000313" key="8">
    <source>
        <dbReference type="EMBL" id="KAK9266089.1"/>
    </source>
</evidence>
<dbReference type="GO" id="GO:0005576">
    <property type="term" value="C:extracellular region"/>
    <property type="evidence" value="ECO:0007669"/>
    <property type="project" value="UniProtKB-SubCell"/>
</dbReference>
<dbReference type="EMBL" id="JBBPBK010000230">
    <property type="protein sequence ID" value="KAK9266089.1"/>
    <property type="molecule type" value="Genomic_DNA"/>
</dbReference>